<dbReference type="GO" id="GO:0003677">
    <property type="term" value="F:DNA binding"/>
    <property type="evidence" value="ECO:0007669"/>
    <property type="project" value="UniProtKB-KW"/>
</dbReference>
<evidence type="ECO:0000256" key="1">
    <source>
        <dbReference type="ARBA" id="ARBA00023015"/>
    </source>
</evidence>
<reference evidence="5 6" key="1">
    <citation type="submission" date="2018-05" db="EMBL/GenBank/DDBJ databases">
        <title>Acuticoccus sediminis sp. nov., isolated from deep-sea sediment of Indian Ocean.</title>
        <authorList>
            <person name="Liu X."/>
            <person name="Lai Q."/>
            <person name="Du Y."/>
            <person name="Sun F."/>
            <person name="Zhang X."/>
            <person name="Wang S."/>
            <person name="Shao Z."/>
        </authorList>
    </citation>
    <scope>NUCLEOTIDE SEQUENCE [LARGE SCALE GENOMIC DNA]</scope>
    <source>
        <strain evidence="5 6">PTG4-2</strain>
    </source>
</reference>
<comment type="caution">
    <text evidence="5">The sequence shown here is derived from an EMBL/GenBank/DDBJ whole genome shotgun (WGS) entry which is preliminary data.</text>
</comment>
<dbReference type="GO" id="GO:0045892">
    <property type="term" value="P:negative regulation of DNA-templated transcription"/>
    <property type="evidence" value="ECO:0007669"/>
    <property type="project" value="TreeGrafter"/>
</dbReference>
<dbReference type="GO" id="GO:0003700">
    <property type="term" value="F:DNA-binding transcription factor activity"/>
    <property type="evidence" value="ECO:0007669"/>
    <property type="project" value="InterPro"/>
</dbReference>
<name>A0A8B2NSS1_9HYPH</name>
<dbReference type="PANTHER" id="PTHR44846">
    <property type="entry name" value="MANNOSYL-D-GLYCERATE TRANSPORT/METABOLISM SYSTEM REPRESSOR MNGR-RELATED"/>
    <property type="match status" value="1"/>
</dbReference>
<keyword evidence="1" id="KW-0805">Transcription regulation</keyword>
<sequence>MNKENAQSLGEMPRNRPLHEQVAEDILRRIILGEWPEGHVLPSEEKLAEAFGVSYGTVRRAMADLTHQGVVMRRRRTGTVVTGRTPHHTLERFYRYFRLHNRNGDLVRTEAKYIEVAKREASDEEARTLGIEPGEDVSFILRLRVIDGRPVMIDRIVVPLSRYRAFPTTMEETPSLIYRFLLENEGTRLGAVRESVSARLAEPEDCKLLELDPAVPHALLQIDEVAFDPQNVPLLIMRHSALTEHHAYLNEVR</sequence>
<dbReference type="OrthoDB" id="9808698at2"/>
<evidence type="ECO:0000259" key="4">
    <source>
        <dbReference type="PROSITE" id="PS50949"/>
    </source>
</evidence>
<proteinExistence type="predicted"/>
<dbReference type="PANTHER" id="PTHR44846:SF1">
    <property type="entry name" value="MANNOSYL-D-GLYCERATE TRANSPORT_METABOLISM SYSTEM REPRESSOR MNGR-RELATED"/>
    <property type="match status" value="1"/>
</dbReference>
<accession>A0A8B2NSS1</accession>
<dbReference type="CDD" id="cd07377">
    <property type="entry name" value="WHTH_GntR"/>
    <property type="match status" value="1"/>
</dbReference>
<dbReference type="InterPro" id="IPR036388">
    <property type="entry name" value="WH-like_DNA-bd_sf"/>
</dbReference>
<dbReference type="AlphaFoldDB" id="A0A8B2NSS1"/>
<dbReference type="EMBL" id="QHHQ01000002">
    <property type="protein sequence ID" value="RAI01971.1"/>
    <property type="molecule type" value="Genomic_DNA"/>
</dbReference>
<keyword evidence="3" id="KW-0804">Transcription</keyword>
<dbReference type="Pfam" id="PF00392">
    <property type="entry name" value="GntR"/>
    <property type="match status" value="1"/>
</dbReference>
<evidence type="ECO:0000313" key="5">
    <source>
        <dbReference type="EMBL" id="RAI01971.1"/>
    </source>
</evidence>
<keyword evidence="6" id="KW-1185">Reference proteome</keyword>
<evidence type="ECO:0000313" key="6">
    <source>
        <dbReference type="Proteomes" id="UP000249590"/>
    </source>
</evidence>
<evidence type="ECO:0000256" key="3">
    <source>
        <dbReference type="ARBA" id="ARBA00023163"/>
    </source>
</evidence>
<protein>
    <submittedName>
        <fullName evidence="5">GntR family transcriptional regulator</fullName>
    </submittedName>
</protein>
<keyword evidence="2" id="KW-0238">DNA-binding</keyword>
<dbReference type="Pfam" id="PF07702">
    <property type="entry name" value="UTRA"/>
    <property type="match status" value="1"/>
</dbReference>
<dbReference type="PRINTS" id="PR00035">
    <property type="entry name" value="HTHGNTR"/>
</dbReference>
<dbReference type="InterPro" id="IPR050679">
    <property type="entry name" value="Bact_HTH_transcr_reg"/>
</dbReference>
<feature type="domain" description="HTH gntR-type" evidence="4">
    <location>
        <begin position="16"/>
        <end position="84"/>
    </location>
</feature>
<gene>
    <name evidence="5" type="ORF">DLJ53_11325</name>
</gene>
<dbReference type="SMART" id="SM00866">
    <property type="entry name" value="UTRA"/>
    <property type="match status" value="1"/>
</dbReference>
<evidence type="ECO:0000256" key="2">
    <source>
        <dbReference type="ARBA" id="ARBA00023125"/>
    </source>
</evidence>
<dbReference type="SUPFAM" id="SSF64288">
    <property type="entry name" value="Chorismate lyase-like"/>
    <property type="match status" value="1"/>
</dbReference>
<dbReference type="Gene3D" id="1.10.10.10">
    <property type="entry name" value="Winged helix-like DNA-binding domain superfamily/Winged helix DNA-binding domain"/>
    <property type="match status" value="1"/>
</dbReference>
<dbReference type="InterPro" id="IPR000524">
    <property type="entry name" value="Tscrpt_reg_HTH_GntR"/>
</dbReference>
<dbReference type="PROSITE" id="PS50949">
    <property type="entry name" value="HTH_GNTR"/>
    <property type="match status" value="1"/>
</dbReference>
<dbReference type="InterPro" id="IPR011663">
    <property type="entry name" value="UTRA"/>
</dbReference>
<dbReference type="Gene3D" id="3.40.1410.10">
    <property type="entry name" value="Chorismate lyase-like"/>
    <property type="match status" value="1"/>
</dbReference>
<dbReference type="InterPro" id="IPR028978">
    <property type="entry name" value="Chorismate_lyase_/UTRA_dom_sf"/>
</dbReference>
<dbReference type="SUPFAM" id="SSF46785">
    <property type="entry name" value="Winged helix' DNA-binding domain"/>
    <property type="match status" value="1"/>
</dbReference>
<dbReference type="Proteomes" id="UP000249590">
    <property type="component" value="Unassembled WGS sequence"/>
</dbReference>
<dbReference type="InterPro" id="IPR036390">
    <property type="entry name" value="WH_DNA-bd_sf"/>
</dbReference>
<organism evidence="5 6">
    <name type="scientific">Acuticoccus sediminis</name>
    <dbReference type="NCBI Taxonomy" id="2184697"/>
    <lineage>
        <taxon>Bacteria</taxon>
        <taxon>Pseudomonadati</taxon>
        <taxon>Pseudomonadota</taxon>
        <taxon>Alphaproteobacteria</taxon>
        <taxon>Hyphomicrobiales</taxon>
        <taxon>Amorphaceae</taxon>
        <taxon>Acuticoccus</taxon>
    </lineage>
</organism>
<dbReference type="SMART" id="SM00345">
    <property type="entry name" value="HTH_GNTR"/>
    <property type="match status" value="1"/>
</dbReference>